<dbReference type="InterPro" id="IPR000652">
    <property type="entry name" value="Triosephosphate_isomerase"/>
</dbReference>
<dbReference type="GO" id="GO:0005829">
    <property type="term" value="C:cytosol"/>
    <property type="evidence" value="ECO:0007669"/>
    <property type="project" value="TreeGrafter"/>
</dbReference>
<dbReference type="InterPro" id="IPR013785">
    <property type="entry name" value="Aldolase_TIM"/>
</dbReference>
<dbReference type="Proteomes" id="UP000078272">
    <property type="component" value="Unassembled WGS sequence"/>
</dbReference>
<dbReference type="PROSITE" id="PS51440">
    <property type="entry name" value="TIM_2"/>
    <property type="match status" value="1"/>
</dbReference>
<keyword evidence="4" id="KW-0324">Glycolysis</keyword>
<comment type="pathway">
    <text evidence="4">Carbohydrate biosynthesis; gluconeogenesis.</text>
</comment>
<dbReference type="NCBIfam" id="NF000722">
    <property type="entry name" value="PRK00042.2-1"/>
    <property type="match status" value="1"/>
</dbReference>
<comment type="subcellular location">
    <subcellularLocation>
        <location evidence="4">Cytoplasm</location>
    </subcellularLocation>
</comment>
<comment type="similarity">
    <text evidence="4">Belongs to the triosephosphate isomerase family.</text>
</comment>
<accession>A0A175RC47</accession>
<comment type="catalytic activity">
    <reaction evidence="1">
        <text>L-erythrulose 1-phosphate = D-erythrulose 4-phosphate</text>
        <dbReference type="Rhea" id="RHEA:49588"/>
        <dbReference type="ChEBI" id="CHEBI:58002"/>
        <dbReference type="ChEBI" id="CHEBI:90796"/>
        <dbReference type="EC" id="5.3.1.33"/>
    </reaction>
</comment>
<proteinExistence type="inferred from homology"/>
<dbReference type="GO" id="GO:0006096">
    <property type="term" value="P:glycolytic process"/>
    <property type="evidence" value="ECO:0007669"/>
    <property type="project" value="UniProtKB-UniRule"/>
</dbReference>
<evidence type="ECO:0000313" key="6">
    <source>
        <dbReference type="Proteomes" id="UP000078272"/>
    </source>
</evidence>
<dbReference type="PANTHER" id="PTHR21139:SF2">
    <property type="entry name" value="TRIOSEPHOSPHATE ISOMERASE"/>
    <property type="match status" value="1"/>
</dbReference>
<evidence type="ECO:0000256" key="3">
    <source>
        <dbReference type="ARBA" id="ARBA00023235"/>
    </source>
</evidence>
<evidence type="ECO:0000256" key="2">
    <source>
        <dbReference type="ARBA" id="ARBA00004939"/>
    </source>
</evidence>
<reference evidence="5 6" key="1">
    <citation type="journal article" date="2016" name="Front. Microbiol.">
        <title>Genomic Resource of Rice Seed Associated Bacteria.</title>
        <authorList>
            <person name="Midha S."/>
            <person name="Bansal K."/>
            <person name="Sharma S."/>
            <person name="Kumar N."/>
            <person name="Patil P.P."/>
            <person name="Chaudhry V."/>
            <person name="Patil P.B."/>
        </authorList>
    </citation>
    <scope>NUCLEOTIDE SEQUENCE [LARGE SCALE GENOMIC DNA]</scope>
    <source>
        <strain evidence="5 6">NS226</strain>
    </source>
</reference>
<keyword evidence="4" id="KW-0312">Gluconeogenesis</keyword>
<comment type="catalytic activity">
    <reaction evidence="4">
        <text>D-glyceraldehyde 3-phosphate = dihydroxyacetone phosphate</text>
        <dbReference type="Rhea" id="RHEA:18585"/>
        <dbReference type="ChEBI" id="CHEBI:57642"/>
        <dbReference type="ChEBI" id="CHEBI:59776"/>
        <dbReference type="EC" id="5.3.1.1"/>
    </reaction>
</comment>
<dbReference type="GO" id="GO:0006094">
    <property type="term" value="P:gluconeogenesis"/>
    <property type="evidence" value="ECO:0007669"/>
    <property type="project" value="UniProtKB-UniPathway"/>
</dbReference>
<dbReference type="GO" id="GO:0004807">
    <property type="term" value="F:triose-phosphate isomerase activity"/>
    <property type="evidence" value="ECO:0007669"/>
    <property type="project" value="UniProtKB-UniRule"/>
</dbReference>
<dbReference type="UniPathway" id="UPA00138"/>
<dbReference type="PATRIC" id="fig|401562.3.peg.200"/>
<dbReference type="PANTHER" id="PTHR21139">
    <property type="entry name" value="TRIOSEPHOSPHATE ISOMERASE"/>
    <property type="match status" value="1"/>
</dbReference>
<gene>
    <name evidence="5" type="ORF">NS226_04915</name>
</gene>
<comment type="pathway">
    <text evidence="2">Carbohydrate metabolism; erythritol degradation.</text>
</comment>
<dbReference type="UniPathway" id="UPA01066"/>
<dbReference type="GO" id="GO:0046166">
    <property type="term" value="P:glyceraldehyde-3-phosphate biosynthetic process"/>
    <property type="evidence" value="ECO:0007669"/>
    <property type="project" value="TreeGrafter"/>
</dbReference>
<dbReference type="InterPro" id="IPR035990">
    <property type="entry name" value="TIM_sf"/>
</dbReference>
<sequence>MNKTIAEADAFCETLKASDRSRRSDDAQLFVIPPFTVLHRVAEHLKETDVIVGAQNAHWKDAGAWTGEISVPQVRDCGAALVEIGHSERRTYFNETDETVALKTAAAVRHGLTALVCIGDTREEYDAGRTTEALERQVLAAISEVDWASGAKVILAYEPVWSIGEGGTPAEPDFADAQHKRIKALTADKLGASLSVVYGGSVNPGNCVDLALCEHIDGLFIGRSAWNADGYLGIVADVTAALG</sequence>
<dbReference type="SUPFAM" id="SSF51351">
    <property type="entry name" value="Triosephosphate isomerase (TIM)"/>
    <property type="match status" value="1"/>
</dbReference>
<dbReference type="EC" id="5.3.1.1" evidence="4"/>
<dbReference type="Gene3D" id="3.20.20.70">
    <property type="entry name" value="Aldolase class I"/>
    <property type="match status" value="1"/>
</dbReference>
<dbReference type="eggNOG" id="COG0149">
    <property type="taxonomic scope" value="Bacteria"/>
</dbReference>
<dbReference type="NCBIfam" id="TIGR00419">
    <property type="entry name" value="tim"/>
    <property type="match status" value="1"/>
</dbReference>
<evidence type="ECO:0000256" key="1">
    <source>
        <dbReference type="ARBA" id="ARBA00000148"/>
    </source>
</evidence>
<protein>
    <recommendedName>
        <fullName evidence="4">Triosephosphate isomerase</fullName>
        <ecNumber evidence="4">5.3.1.1</ecNumber>
    </recommendedName>
</protein>
<dbReference type="STRING" id="401562.NS365_11165"/>
<evidence type="ECO:0000256" key="4">
    <source>
        <dbReference type="RuleBase" id="RU363013"/>
    </source>
</evidence>
<dbReference type="PROSITE" id="PS00171">
    <property type="entry name" value="TIM_1"/>
    <property type="match status" value="1"/>
</dbReference>
<evidence type="ECO:0000313" key="5">
    <source>
        <dbReference type="EMBL" id="KTQ97341.1"/>
    </source>
</evidence>
<dbReference type="EMBL" id="LDPZ01000010">
    <property type="protein sequence ID" value="KTQ97341.1"/>
    <property type="molecule type" value="Genomic_DNA"/>
</dbReference>
<dbReference type="Pfam" id="PF00121">
    <property type="entry name" value="TIM"/>
    <property type="match status" value="1"/>
</dbReference>
<dbReference type="InterPro" id="IPR020861">
    <property type="entry name" value="Triosephosphate_isomerase_AS"/>
</dbReference>
<dbReference type="AlphaFoldDB" id="A0A175RC47"/>
<keyword evidence="3 4" id="KW-0413">Isomerase</keyword>
<dbReference type="CDD" id="cd00311">
    <property type="entry name" value="TIM"/>
    <property type="match status" value="1"/>
</dbReference>
<dbReference type="UniPathway" id="UPA00109">
    <property type="reaction ID" value="UER00189"/>
</dbReference>
<name>A0A175RC47_9HYPH</name>
<dbReference type="GO" id="GO:0019563">
    <property type="term" value="P:glycerol catabolic process"/>
    <property type="evidence" value="ECO:0007669"/>
    <property type="project" value="TreeGrafter"/>
</dbReference>
<comment type="pathway">
    <text evidence="4">Carbohydrate degradation; glycolysis; D-glyceraldehyde 3-phosphate from glycerone phosphate: step 1/1.</text>
</comment>
<comment type="subunit">
    <text evidence="4">Homodimer.</text>
</comment>
<keyword evidence="4" id="KW-0963">Cytoplasm</keyword>
<comment type="caution">
    <text evidence="5">The sequence shown here is derived from an EMBL/GenBank/DDBJ whole genome shotgun (WGS) entry which is preliminary data.</text>
</comment>
<organism evidence="5 6">
    <name type="scientific">Aureimonas ureilytica</name>
    <dbReference type="NCBI Taxonomy" id="401562"/>
    <lineage>
        <taxon>Bacteria</taxon>
        <taxon>Pseudomonadati</taxon>
        <taxon>Pseudomonadota</taxon>
        <taxon>Alphaproteobacteria</taxon>
        <taxon>Hyphomicrobiales</taxon>
        <taxon>Aurantimonadaceae</taxon>
        <taxon>Aureimonas</taxon>
    </lineage>
</organism>